<dbReference type="InterPro" id="IPR049100">
    <property type="entry name" value="TAGT"/>
</dbReference>
<accession>I6S2I2</accession>
<dbReference type="KEGG" id="vg:13405366"/>
<gene>
    <name evidence="2" type="ORF">P12024L_27</name>
</gene>
<evidence type="ECO:0000259" key="1">
    <source>
        <dbReference type="Pfam" id="PF20691"/>
    </source>
</evidence>
<dbReference type="Pfam" id="PF20691">
    <property type="entry name" value="TAGT"/>
    <property type="match status" value="1"/>
</dbReference>
<sequence length="252" mass="29091">MENIFIPTKNRVENSTLLKFAEQQKQEVFIVVEPQEYKSYKNTFPNFKYIILPENNGGITYVRNYIKEYSEKNEMDNYWQLDDDITGFFYREGTKLIKDDFSVLSKAAEQFKSNSISLGGLEYRQFAWSASKDFVLDSFCDSCVFVDNTKTKGLRYRKYLEGKEDRDFAMQVISLGGKTARTTLYAFSAPANGSNAGGLKEIFYDIGKEEIAVSRMVEVWGKNICVPIVKPSGRNDIKIMWKKINSNQLEIF</sequence>
<evidence type="ECO:0000313" key="3">
    <source>
        <dbReference type="Proteomes" id="UP000002819"/>
    </source>
</evidence>
<proteinExistence type="predicted"/>
<name>I6S2I2_9CAUD</name>
<dbReference type="SMR" id="I6S2I2"/>
<organism evidence="2 3">
    <name type="scientific">Nonlabens phage P12024L</name>
    <dbReference type="NCBI Taxonomy" id="1168479"/>
    <lineage>
        <taxon>Viruses</taxon>
        <taxon>Duplodnaviria</taxon>
        <taxon>Heunggongvirae</taxon>
        <taxon>Uroviricota</taxon>
        <taxon>Caudoviricetes</taxon>
        <taxon>Inhavirus</taxon>
        <taxon>Inhavirus P12024L</taxon>
    </lineage>
</organism>
<protein>
    <recommendedName>
        <fullName evidence="1">TET-Associated Glycosyltransferase domain-containing protein</fullName>
    </recommendedName>
</protein>
<dbReference type="InterPro" id="IPR029044">
    <property type="entry name" value="Nucleotide-diphossugar_trans"/>
</dbReference>
<dbReference type="SUPFAM" id="SSF53448">
    <property type="entry name" value="Nucleotide-diphospho-sugar transferases"/>
    <property type="match status" value="1"/>
</dbReference>
<reference evidence="2 3" key="1">
    <citation type="journal article" date="2012" name="J. Virol.">
        <title>Complete Genome Sequences of Two Persicivirga Bacteriophages, P12024S and P12024L.</title>
        <authorList>
            <person name="Kang I."/>
            <person name="Jang H."/>
            <person name="Cho J.C."/>
        </authorList>
    </citation>
    <scope>NUCLEOTIDE SEQUENCE [LARGE SCALE GENOMIC DNA]</scope>
</reference>
<keyword evidence="3" id="KW-1185">Reference proteome</keyword>
<evidence type="ECO:0000313" key="2">
    <source>
        <dbReference type="EMBL" id="AFM54747.1"/>
    </source>
</evidence>
<dbReference type="RefSeq" id="YP_006560426.1">
    <property type="nucleotide sequence ID" value="NC_018272.1"/>
</dbReference>
<dbReference type="Proteomes" id="UP000002819">
    <property type="component" value="Segment"/>
</dbReference>
<dbReference type="GeneID" id="13405366"/>
<dbReference type="EMBL" id="JQ823123">
    <property type="protein sequence ID" value="AFM54747.1"/>
    <property type="molecule type" value="Genomic_DNA"/>
</dbReference>
<feature type="domain" description="TET-Associated Glycosyltransferase" evidence="1">
    <location>
        <begin position="4"/>
        <end position="188"/>
    </location>
</feature>